<dbReference type="PANTHER" id="PTHR43086">
    <property type="entry name" value="VERY-LONG-CHAIN 3-OXOOACYL-COA REDUCTASE"/>
    <property type="match status" value="1"/>
</dbReference>
<dbReference type="GO" id="GO:0016616">
    <property type="term" value="F:oxidoreductase activity, acting on the CH-OH group of donors, NAD or NADP as acceptor"/>
    <property type="evidence" value="ECO:0007669"/>
    <property type="project" value="UniProtKB-ARBA"/>
</dbReference>
<evidence type="ECO:0000313" key="3">
    <source>
        <dbReference type="EMBL" id="MBV2142128.1"/>
    </source>
</evidence>
<dbReference type="AlphaFoldDB" id="A0A949PKH7"/>
<evidence type="ECO:0000313" key="4">
    <source>
        <dbReference type="Proteomes" id="UP000752297"/>
    </source>
</evidence>
<keyword evidence="2" id="KW-0560">Oxidoreductase</keyword>
<dbReference type="FunFam" id="3.40.50.720:FF:000047">
    <property type="entry name" value="NADP-dependent L-serine/L-allo-threonine dehydrogenase"/>
    <property type="match status" value="1"/>
</dbReference>
<dbReference type="InterPro" id="IPR002347">
    <property type="entry name" value="SDR_fam"/>
</dbReference>
<sequence length="255" mass="27297">MNYKTALVTGASKGIGAAITAKLIEEGLTVFGLARNLSALEKQASKFGAKYRPVVADVRDHLAIAQQLGDTPIDVLVNNAGGLATVRPLHEQSAEETVETIELNLTAPLQLIRFVLPHMIRQKSGHIFNLTSTAATAVFPGTTTYGASKAGLSQAGEILRYDLAGTGVRLTEIAPGRVETEFYVQAFGGDQEELRNRMYTHQRPLRPEDIASVLVHALRLPQHVDVAKMLVTPTDQAAGGSVYPSTQGSLEPESA</sequence>
<dbReference type="RefSeq" id="WP_217676155.1">
    <property type="nucleotide sequence ID" value="NZ_JAHRVA010000001.1"/>
</dbReference>
<keyword evidence="4" id="KW-1185">Reference proteome</keyword>
<gene>
    <name evidence="3" type="ORF">KUG47_01285</name>
</gene>
<dbReference type="Pfam" id="PF00106">
    <property type="entry name" value="adh_short"/>
    <property type="match status" value="1"/>
</dbReference>
<protein>
    <submittedName>
        <fullName evidence="3">SDR family oxidoreductase</fullName>
    </submittedName>
</protein>
<dbReference type="PANTHER" id="PTHR43086:SF3">
    <property type="entry name" value="NADP-DEPENDENT 3-HYDROXY ACID DEHYDROGENASE YDFG"/>
    <property type="match status" value="1"/>
</dbReference>
<proteinExistence type="inferred from homology"/>
<organism evidence="3 4">
    <name type="scientific">Falsochrobactrum tianjinense</name>
    <dbReference type="NCBI Taxonomy" id="2706015"/>
    <lineage>
        <taxon>Bacteria</taxon>
        <taxon>Pseudomonadati</taxon>
        <taxon>Pseudomonadota</taxon>
        <taxon>Alphaproteobacteria</taxon>
        <taxon>Hyphomicrobiales</taxon>
        <taxon>Brucellaceae</taxon>
        <taxon>Falsochrobactrum</taxon>
    </lineage>
</organism>
<comment type="caution">
    <text evidence="3">The sequence shown here is derived from an EMBL/GenBank/DDBJ whole genome shotgun (WGS) entry which is preliminary data.</text>
</comment>
<comment type="similarity">
    <text evidence="1">Belongs to the short-chain dehydrogenases/reductases (SDR) family.</text>
</comment>
<dbReference type="Proteomes" id="UP000752297">
    <property type="component" value="Unassembled WGS sequence"/>
</dbReference>
<evidence type="ECO:0000256" key="2">
    <source>
        <dbReference type="ARBA" id="ARBA00023002"/>
    </source>
</evidence>
<dbReference type="EMBL" id="JAHRVA010000001">
    <property type="protein sequence ID" value="MBV2142128.1"/>
    <property type="molecule type" value="Genomic_DNA"/>
</dbReference>
<name>A0A949PKH7_9HYPH</name>
<evidence type="ECO:0000256" key="1">
    <source>
        <dbReference type="ARBA" id="ARBA00006484"/>
    </source>
</evidence>
<reference evidence="3 4" key="1">
    <citation type="submission" date="2021-06" db="EMBL/GenBank/DDBJ databases">
        <title>Falsochrobactrum tianjin sp.nov., a new petroleum-degrading bacteria isolated from oily soils.</title>
        <authorList>
            <person name="Chen G."/>
            <person name="Chen H."/>
            <person name="Tian J."/>
            <person name="Qing J."/>
            <person name="Zhong L."/>
            <person name="Ma W."/>
            <person name="Song Y."/>
            <person name="Cui X."/>
            <person name="Yan B."/>
        </authorList>
    </citation>
    <scope>NUCLEOTIDE SEQUENCE [LARGE SCALE GENOMIC DNA]</scope>
    <source>
        <strain evidence="3 4">TDYN1</strain>
    </source>
</reference>
<accession>A0A949PKH7</accession>